<proteinExistence type="predicted"/>
<evidence type="ECO:0000313" key="1">
    <source>
        <dbReference type="EMBL" id="DAD82874.1"/>
    </source>
</evidence>
<protein>
    <submittedName>
        <fullName evidence="1">Uncharacterized protein</fullName>
    </submittedName>
</protein>
<name>A0A8S5MKW9_9CAUD</name>
<organism evidence="1">
    <name type="scientific">Siphoviridae sp. ctXZx16</name>
    <dbReference type="NCBI Taxonomy" id="2826371"/>
    <lineage>
        <taxon>Viruses</taxon>
        <taxon>Duplodnaviria</taxon>
        <taxon>Heunggongvirae</taxon>
        <taxon>Uroviricota</taxon>
        <taxon>Caudoviricetes</taxon>
    </lineage>
</organism>
<accession>A0A8S5MKW9</accession>
<dbReference type="EMBL" id="BK014925">
    <property type="protein sequence ID" value="DAD82874.1"/>
    <property type="molecule type" value="Genomic_DNA"/>
</dbReference>
<reference evidence="1" key="1">
    <citation type="journal article" date="2021" name="Proc. Natl. Acad. Sci. U.S.A.">
        <title>A Catalog of Tens of Thousands of Viruses from Human Metagenomes Reveals Hidden Associations with Chronic Diseases.</title>
        <authorList>
            <person name="Tisza M.J."/>
            <person name="Buck C.B."/>
        </authorList>
    </citation>
    <scope>NUCLEOTIDE SEQUENCE</scope>
    <source>
        <strain evidence="1">CtXZx16</strain>
    </source>
</reference>
<sequence>MTIFCIFNYIGLTSIINDDIIKKHKEANLC</sequence>